<dbReference type="Proteomes" id="UP000009080">
    <property type="component" value="Chromosome"/>
</dbReference>
<dbReference type="InterPro" id="IPR051907">
    <property type="entry name" value="DoxX-like_oxidoreductase"/>
</dbReference>
<evidence type="ECO:0000256" key="1">
    <source>
        <dbReference type="ARBA" id="ARBA00004651"/>
    </source>
</evidence>
<keyword evidence="5 7" id="KW-1133">Transmembrane helix</keyword>
<dbReference type="InterPro" id="IPR032808">
    <property type="entry name" value="DoxX"/>
</dbReference>
<evidence type="ECO:0000256" key="4">
    <source>
        <dbReference type="ARBA" id="ARBA00022692"/>
    </source>
</evidence>
<evidence type="ECO:0000256" key="6">
    <source>
        <dbReference type="ARBA" id="ARBA00023136"/>
    </source>
</evidence>
<evidence type="ECO:0000256" key="2">
    <source>
        <dbReference type="ARBA" id="ARBA00006679"/>
    </source>
</evidence>
<comment type="similarity">
    <text evidence="2">Belongs to the DoxX family.</text>
</comment>
<dbReference type="AlphaFoldDB" id="C5BQJ8"/>
<feature type="transmembrane region" description="Helical" evidence="7">
    <location>
        <begin position="88"/>
        <end position="106"/>
    </location>
</feature>
<protein>
    <submittedName>
        <fullName evidence="8">DoxX family protein</fullName>
    </submittedName>
</protein>
<evidence type="ECO:0000313" key="8">
    <source>
        <dbReference type="EMBL" id="ACR12638.1"/>
    </source>
</evidence>
<keyword evidence="6 7" id="KW-0472">Membrane</keyword>
<dbReference type="KEGG" id="ttu:TERTU_3330"/>
<reference evidence="8 9" key="1">
    <citation type="journal article" date="2009" name="PLoS ONE">
        <title>The complete genome of Teredinibacter turnerae T7901: an intracellular endosymbiont of marine wood-boring bivalves (shipworms).</title>
        <authorList>
            <person name="Yang J.C."/>
            <person name="Madupu R."/>
            <person name="Durkin A.S."/>
            <person name="Ekborg N.A."/>
            <person name="Pedamallu C.S."/>
            <person name="Hostetler J.B."/>
            <person name="Radune D."/>
            <person name="Toms B.S."/>
            <person name="Henrissat B."/>
            <person name="Coutinho P.M."/>
            <person name="Schwarz S."/>
            <person name="Field L."/>
            <person name="Trindade-Silva A.E."/>
            <person name="Soares C.A.G."/>
            <person name="Elshahawi S."/>
            <person name="Hanora A."/>
            <person name="Schmidt E.W."/>
            <person name="Haygood M.G."/>
            <person name="Posfai J."/>
            <person name="Benner J."/>
            <person name="Madinger C."/>
            <person name="Nove J."/>
            <person name="Anton B."/>
            <person name="Chaudhary K."/>
            <person name="Foster J."/>
            <person name="Holman A."/>
            <person name="Kumar S."/>
            <person name="Lessard P.A."/>
            <person name="Luyten Y.A."/>
            <person name="Slatko B."/>
            <person name="Wood N."/>
            <person name="Wu B."/>
            <person name="Teplitski M."/>
            <person name="Mougous J.D."/>
            <person name="Ward N."/>
            <person name="Eisen J.A."/>
            <person name="Badger J.H."/>
            <person name="Distel D.L."/>
        </authorList>
    </citation>
    <scope>NUCLEOTIDE SEQUENCE [LARGE SCALE GENOMIC DNA]</scope>
    <source>
        <strain evidence="9">ATCC 39867 / T7901</strain>
    </source>
</reference>
<evidence type="ECO:0000256" key="7">
    <source>
        <dbReference type="SAM" id="Phobius"/>
    </source>
</evidence>
<dbReference type="HOGENOM" id="CLU_058421_3_4_6"/>
<dbReference type="GO" id="GO:0005886">
    <property type="term" value="C:plasma membrane"/>
    <property type="evidence" value="ECO:0007669"/>
    <property type="project" value="UniProtKB-SubCell"/>
</dbReference>
<accession>C5BQJ8</accession>
<dbReference type="STRING" id="377629.TERTU_3330"/>
<evidence type="ECO:0000256" key="3">
    <source>
        <dbReference type="ARBA" id="ARBA00022475"/>
    </source>
</evidence>
<dbReference type="Pfam" id="PF07681">
    <property type="entry name" value="DoxX"/>
    <property type="match status" value="1"/>
</dbReference>
<evidence type="ECO:0000313" key="9">
    <source>
        <dbReference type="Proteomes" id="UP000009080"/>
    </source>
</evidence>
<sequence>MKTLFSKFVFAPTSGLAATSLRLPVAVIFIAHGAQKLFGWFGGYGLVGTGQWMSSIGLEPGYAMALLAGSGEFFGGVALALGLLTRPAALVTAFTMLVALFSAHVGNGLFLSNNGYEYALALSAASVSLAFSGGGAFSLDALINAVRQKAMSERSFNNESVLV</sequence>
<feature type="transmembrane region" description="Helical" evidence="7">
    <location>
        <begin position="21"/>
        <end position="41"/>
    </location>
</feature>
<dbReference type="PANTHER" id="PTHR33452">
    <property type="entry name" value="OXIDOREDUCTASE CATD-RELATED"/>
    <property type="match status" value="1"/>
</dbReference>
<gene>
    <name evidence="8" type="ordered locus">TERTU_3330</name>
</gene>
<dbReference type="OrthoDB" id="346004at2"/>
<keyword evidence="4 7" id="KW-0812">Transmembrane</keyword>
<keyword evidence="9" id="KW-1185">Reference proteome</keyword>
<evidence type="ECO:0000256" key="5">
    <source>
        <dbReference type="ARBA" id="ARBA00022989"/>
    </source>
</evidence>
<keyword evidence="3" id="KW-1003">Cell membrane</keyword>
<dbReference type="RefSeq" id="WP_015818750.1">
    <property type="nucleotide sequence ID" value="NC_012997.1"/>
</dbReference>
<dbReference type="PANTHER" id="PTHR33452:SF1">
    <property type="entry name" value="INNER MEMBRANE PROTEIN YPHA-RELATED"/>
    <property type="match status" value="1"/>
</dbReference>
<dbReference type="EMBL" id="CP001614">
    <property type="protein sequence ID" value="ACR12638.1"/>
    <property type="molecule type" value="Genomic_DNA"/>
</dbReference>
<organism evidence="8 9">
    <name type="scientific">Teredinibacter turnerae (strain ATCC 39867 / T7901)</name>
    <dbReference type="NCBI Taxonomy" id="377629"/>
    <lineage>
        <taxon>Bacteria</taxon>
        <taxon>Pseudomonadati</taxon>
        <taxon>Pseudomonadota</taxon>
        <taxon>Gammaproteobacteria</taxon>
        <taxon>Cellvibrionales</taxon>
        <taxon>Cellvibrionaceae</taxon>
        <taxon>Teredinibacter</taxon>
    </lineage>
</organism>
<comment type="subcellular location">
    <subcellularLocation>
        <location evidence="1">Cell membrane</location>
        <topology evidence="1">Multi-pass membrane protein</topology>
    </subcellularLocation>
</comment>
<proteinExistence type="inferred from homology"/>
<name>C5BQJ8_TERTT</name>
<feature type="transmembrane region" description="Helical" evidence="7">
    <location>
        <begin position="118"/>
        <end position="143"/>
    </location>
</feature>
<dbReference type="eggNOG" id="COG2259">
    <property type="taxonomic scope" value="Bacteria"/>
</dbReference>
<feature type="transmembrane region" description="Helical" evidence="7">
    <location>
        <begin position="61"/>
        <end position="81"/>
    </location>
</feature>